<keyword evidence="1" id="KW-0812">Transmembrane</keyword>
<keyword evidence="1" id="KW-1133">Transmembrane helix</keyword>
<evidence type="ECO:0000313" key="3">
    <source>
        <dbReference type="Proteomes" id="UP000011523"/>
    </source>
</evidence>
<feature type="transmembrane region" description="Helical" evidence="1">
    <location>
        <begin position="91"/>
        <end position="110"/>
    </location>
</feature>
<sequence>MSLSTLRKLLIVQPALTTGALGALICYAIASLSYPTVHSVDFLPLLPGGVLLLVLGALFVYTPVYVLALTLDLRRTLQTAAPGSRIRWGTLALGSQGGYFVIPLLQAYDWGVLDTLVFGVIEFGLISLAAIASVRHIRVGR</sequence>
<reference evidence="2 3" key="1">
    <citation type="journal article" date="2014" name="PLoS Genet.">
        <title>Phylogenetically driven sequencing of extremely halophilic archaea reveals strategies for static and dynamic osmo-response.</title>
        <authorList>
            <person name="Becker E.A."/>
            <person name="Seitzer P.M."/>
            <person name="Tritt A."/>
            <person name="Larsen D."/>
            <person name="Krusor M."/>
            <person name="Yao A.I."/>
            <person name="Wu D."/>
            <person name="Madern D."/>
            <person name="Eisen J.A."/>
            <person name="Darling A.E."/>
            <person name="Facciotti M.T."/>
        </authorList>
    </citation>
    <scope>NUCLEOTIDE SEQUENCE [LARGE SCALE GENOMIC DNA]</scope>
    <source>
        <strain evidence="2 3">DSM 14210</strain>
    </source>
</reference>
<proteinExistence type="predicted"/>
<keyword evidence="1" id="KW-0472">Membrane</keyword>
<feature type="transmembrane region" description="Helical" evidence="1">
    <location>
        <begin position="50"/>
        <end position="71"/>
    </location>
</feature>
<evidence type="ECO:0000313" key="2">
    <source>
        <dbReference type="EMBL" id="ELZ41631.1"/>
    </source>
</evidence>
<gene>
    <name evidence="2" type="ORF">C472_00823</name>
</gene>
<feature type="transmembrane region" description="Helical" evidence="1">
    <location>
        <begin position="116"/>
        <end position="134"/>
    </location>
</feature>
<dbReference type="EMBL" id="AOJD01000006">
    <property type="protein sequence ID" value="ELZ41631.1"/>
    <property type="molecule type" value="Genomic_DNA"/>
</dbReference>
<dbReference type="PATRIC" id="fig|1227485.3.peg.155"/>
<name>M0E1J3_9EURY</name>
<organism evidence="2 3">
    <name type="scientific">Halorubrum tebenquichense DSM 14210</name>
    <dbReference type="NCBI Taxonomy" id="1227485"/>
    <lineage>
        <taxon>Archaea</taxon>
        <taxon>Methanobacteriati</taxon>
        <taxon>Methanobacteriota</taxon>
        <taxon>Stenosarchaea group</taxon>
        <taxon>Halobacteria</taxon>
        <taxon>Halobacteriales</taxon>
        <taxon>Haloferacaceae</taxon>
        <taxon>Halorubrum</taxon>
    </lineage>
</organism>
<keyword evidence="3" id="KW-1185">Reference proteome</keyword>
<dbReference type="Proteomes" id="UP000011523">
    <property type="component" value="Unassembled WGS sequence"/>
</dbReference>
<accession>M0E1J3</accession>
<feature type="transmembrane region" description="Helical" evidence="1">
    <location>
        <begin position="9"/>
        <end position="30"/>
    </location>
</feature>
<evidence type="ECO:0000256" key="1">
    <source>
        <dbReference type="SAM" id="Phobius"/>
    </source>
</evidence>
<comment type="caution">
    <text evidence="2">The sequence shown here is derived from an EMBL/GenBank/DDBJ whole genome shotgun (WGS) entry which is preliminary data.</text>
</comment>
<protein>
    <submittedName>
        <fullName evidence="2">Uncharacterized protein</fullName>
    </submittedName>
</protein>
<dbReference type="AlphaFoldDB" id="M0E1J3"/>